<proteinExistence type="predicted"/>
<accession>A0AAD7MNV6</accession>
<evidence type="ECO:0008006" key="4">
    <source>
        <dbReference type="Google" id="ProtNLM"/>
    </source>
</evidence>
<dbReference type="AlphaFoldDB" id="A0AAD7MNV6"/>
<keyword evidence="1" id="KW-0732">Signal</keyword>
<evidence type="ECO:0000313" key="2">
    <source>
        <dbReference type="EMBL" id="KAJ7726115.1"/>
    </source>
</evidence>
<gene>
    <name evidence="2" type="ORF">B0H16DRAFT_1593260</name>
</gene>
<protein>
    <recommendedName>
        <fullName evidence="4">Secreted protein</fullName>
    </recommendedName>
</protein>
<dbReference type="EMBL" id="JARKIB010000189">
    <property type="protein sequence ID" value="KAJ7726115.1"/>
    <property type="molecule type" value="Genomic_DNA"/>
</dbReference>
<dbReference type="Proteomes" id="UP001215598">
    <property type="component" value="Unassembled WGS sequence"/>
</dbReference>
<organism evidence="2 3">
    <name type="scientific">Mycena metata</name>
    <dbReference type="NCBI Taxonomy" id="1033252"/>
    <lineage>
        <taxon>Eukaryota</taxon>
        <taxon>Fungi</taxon>
        <taxon>Dikarya</taxon>
        <taxon>Basidiomycota</taxon>
        <taxon>Agaricomycotina</taxon>
        <taxon>Agaricomycetes</taxon>
        <taxon>Agaricomycetidae</taxon>
        <taxon>Agaricales</taxon>
        <taxon>Marasmiineae</taxon>
        <taxon>Mycenaceae</taxon>
        <taxon>Mycena</taxon>
    </lineage>
</organism>
<name>A0AAD7MNV6_9AGAR</name>
<feature type="signal peptide" evidence="1">
    <location>
        <begin position="1"/>
        <end position="17"/>
    </location>
</feature>
<keyword evidence="3" id="KW-1185">Reference proteome</keyword>
<comment type="caution">
    <text evidence="2">The sequence shown here is derived from an EMBL/GenBank/DDBJ whole genome shotgun (WGS) entry which is preliminary data.</text>
</comment>
<evidence type="ECO:0000256" key="1">
    <source>
        <dbReference type="SAM" id="SignalP"/>
    </source>
</evidence>
<feature type="chain" id="PRO_5042266750" description="Secreted protein" evidence="1">
    <location>
        <begin position="18"/>
        <end position="78"/>
    </location>
</feature>
<sequence length="78" mass="8625">MIALSSWCVCSINSAHSFLSCLTVCTNFKRDCVVFEIAFRPGILKVSARTSRVLTAIVTQIEMLLKRISDIVGCWALS</sequence>
<evidence type="ECO:0000313" key="3">
    <source>
        <dbReference type="Proteomes" id="UP001215598"/>
    </source>
</evidence>
<reference evidence="2" key="1">
    <citation type="submission" date="2023-03" db="EMBL/GenBank/DDBJ databases">
        <title>Massive genome expansion in bonnet fungi (Mycena s.s.) driven by repeated elements and novel gene families across ecological guilds.</title>
        <authorList>
            <consortium name="Lawrence Berkeley National Laboratory"/>
            <person name="Harder C.B."/>
            <person name="Miyauchi S."/>
            <person name="Viragh M."/>
            <person name="Kuo A."/>
            <person name="Thoen E."/>
            <person name="Andreopoulos B."/>
            <person name="Lu D."/>
            <person name="Skrede I."/>
            <person name="Drula E."/>
            <person name="Henrissat B."/>
            <person name="Morin E."/>
            <person name="Kohler A."/>
            <person name="Barry K."/>
            <person name="LaButti K."/>
            <person name="Morin E."/>
            <person name="Salamov A."/>
            <person name="Lipzen A."/>
            <person name="Mereny Z."/>
            <person name="Hegedus B."/>
            <person name="Baldrian P."/>
            <person name="Stursova M."/>
            <person name="Weitz H."/>
            <person name="Taylor A."/>
            <person name="Grigoriev I.V."/>
            <person name="Nagy L.G."/>
            <person name="Martin F."/>
            <person name="Kauserud H."/>
        </authorList>
    </citation>
    <scope>NUCLEOTIDE SEQUENCE</scope>
    <source>
        <strain evidence="2">CBHHK182m</strain>
    </source>
</reference>